<organism evidence="7 10">
    <name type="scientific">Methylomonas koyamae</name>
    <dbReference type="NCBI Taxonomy" id="702114"/>
    <lineage>
        <taxon>Bacteria</taxon>
        <taxon>Pseudomonadati</taxon>
        <taxon>Pseudomonadota</taxon>
        <taxon>Gammaproteobacteria</taxon>
        <taxon>Methylococcales</taxon>
        <taxon>Methylococcaceae</taxon>
        <taxon>Methylomonas</taxon>
    </lineage>
</organism>
<dbReference type="EMBL" id="LUUJ01000114">
    <property type="protein sequence ID" value="OAI11996.1"/>
    <property type="molecule type" value="Genomic_DNA"/>
</dbReference>
<dbReference type="InterPro" id="IPR012678">
    <property type="entry name" value="Ribosomal_uL23/eL15/eS24_sf"/>
</dbReference>
<proteinExistence type="inferred from homology"/>
<dbReference type="InterPro" id="IPR012677">
    <property type="entry name" value="Nucleotide-bd_a/b_plait_sf"/>
</dbReference>
<evidence type="ECO:0000256" key="5">
    <source>
        <dbReference type="ARBA" id="ARBA00023274"/>
    </source>
</evidence>
<evidence type="ECO:0000313" key="9">
    <source>
        <dbReference type="Proteomes" id="UP000077734"/>
    </source>
</evidence>
<dbReference type="Gene3D" id="3.30.70.330">
    <property type="match status" value="1"/>
</dbReference>
<protein>
    <recommendedName>
        <fullName evidence="6">Large ribosomal subunit protein uL23</fullName>
    </recommendedName>
</protein>
<dbReference type="HAMAP" id="MF_01369_B">
    <property type="entry name" value="Ribosomal_uL23_B"/>
    <property type="match status" value="1"/>
</dbReference>
<dbReference type="NCBIfam" id="NF004366">
    <property type="entry name" value="PRK05738.3-2"/>
    <property type="match status" value="1"/>
</dbReference>
<dbReference type="GO" id="GO:0003735">
    <property type="term" value="F:structural constituent of ribosome"/>
    <property type="evidence" value="ECO:0007669"/>
    <property type="project" value="InterPro"/>
</dbReference>
<dbReference type="NCBIfam" id="NF004359">
    <property type="entry name" value="PRK05738.1-3"/>
    <property type="match status" value="1"/>
</dbReference>
<evidence type="ECO:0000256" key="4">
    <source>
        <dbReference type="ARBA" id="ARBA00022980"/>
    </source>
</evidence>
<comment type="subunit">
    <text evidence="6">Part of the 50S ribosomal subunit. Contacts protein L29, and trigger factor when it is bound to the ribosome.</text>
</comment>
<dbReference type="NCBIfam" id="NF004363">
    <property type="entry name" value="PRK05738.2-4"/>
    <property type="match status" value="1"/>
</dbReference>
<dbReference type="Proteomes" id="UP000077857">
    <property type="component" value="Unassembled WGS sequence"/>
</dbReference>
<evidence type="ECO:0000313" key="8">
    <source>
        <dbReference type="EMBL" id="OAI23392.1"/>
    </source>
</evidence>
<comment type="similarity">
    <text evidence="1 6">Belongs to the universal ribosomal protein uL23 family.</text>
</comment>
<name>A0A177NZX5_9GAMM</name>
<dbReference type="GO" id="GO:0019843">
    <property type="term" value="F:rRNA binding"/>
    <property type="evidence" value="ECO:0007669"/>
    <property type="project" value="UniProtKB-UniRule"/>
</dbReference>
<dbReference type="EMBL" id="LUUL01000104">
    <property type="protein sequence ID" value="OAI23392.1"/>
    <property type="molecule type" value="Genomic_DNA"/>
</dbReference>
<keyword evidence="9" id="KW-1185">Reference proteome</keyword>
<keyword evidence="4 6" id="KW-0689">Ribosomal protein</keyword>
<dbReference type="KEGG" id="mko:MKLM6_3620"/>
<evidence type="ECO:0000256" key="1">
    <source>
        <dbReference type="ARBA" id="ARBA00006700"/>
    </source>
</evidence>
<dbReference type="PANTHER" id="PTHR11620">
    <property type="entry name" value="60S RIBOSOMAL PROTEIN L23A"/>
    <property type="match status" value="1"/>
</dbReference>
<dbReference type="GO" id="GO:1990904">
    <property type="term" value="C:ribonucleoprotein complex"/>
    <property type="evidence" value="ECO:0007669"/>
    <property type="project" value="UniProtKB-KW"/>
</dbReference>
<evidence type="ECO:0000256" key="6">
    <source>
        <dbReference type="HAMAP-Rule" id="MF_01369"/>
    </source>
</evidence>
<sequence>MSDQKVKLANILYAPIISEKSSNAADQNNQFVFKVQKTATKLQIKKAVELMFGVKVESVRVLNVKGKIKRFGRALGKRSDWKKAYVKLQSGHNIELATA</sequence>
<dbReference type="AlphaFoldDB" id="A0A177NZX5"/>
<dbReference type="Pfam" id="PF00276">
    <property type="entry name" value="Ribosomal_L23"/>
    <property type="match status" value="1"/>
</dbReference>
<dbReference type="GO" id="GO:0006412">
    <property type="term" value="P:translation"/>
    <property type="evidence" value="ECO:0007669"/>
    <property type="project" value="UniProtKB-UniRule"/>
</dbReference>
<evidence type="ECO:0000313" key="7">
    <source>
        <dbReference type="EMBL" id="OAI11996.1"/>
    </source>
</evidence>
<dbReference type="GO" id="GO:0005840">
    <property type="term" value="C:ribosome"/>
    <property type="evidence" value="ECO:0007669"/>
    <property type="project" value="UniProtKB-KW"/>
</dbReference>
<gene>
    <name evidence="6" type="primary">rplW</name>
    <name evidence="8" type="ORF">A1356_17655</name>
    <name evidence="7" type="ORF">A1507_19310</name>
</gene>
<dbReference type="Proteomes" id="UP000077734">
    <property type="component" value="Unassembled WGS sequence"/>
</dbReference>
<reference evidence="8 9" key="1">
    <citation type="submission" date="2016-03" db="EMBL/GenBank/DDBJ databases">
        <authorList>
            <person name="Heylen K."/>
            <person name="De Vos P."/>
            <person name="Vekeman B."/>
        </authorList>
    </citation>
    <scope>NUCLEOTIDE SEQUENCE [LARGE SCALE GENOMIC DNA]</scope>
    <source>
        <strain evidence="8 9">R-49807</strain>
    </source>
</reference>
<evidence type="ECO:0000256" key="2">
    <source>
        <dbReference type="ARBA" id="ARBA00022730"/>
    </source>
</evidence>
<comment type="function">
    <text evidence="6">One of the early assembly proteins it binds 23S rRNA. One of the proteins that surrounds the polypeptide exit tunnel on the outside of the ribosome. Forms the main docking site for trigger factor binding to the ribosome.</text>
</comment>
<dbReference type="FunFam" id="3.30.70.330:FF:000001">
    <property type="entry name" value="50S ribosomal protein L23"/>
    <property type="match status" value="1"/>
</dbReference>
<comment type="caution">
    <text evidence="7">The sequence shown here is derived from an EMBL/GenBank/DDBJ whole genome shotgun (WGS) entry which is preliminary data.</text>
</comment>
<keyword evidence="2 6" id="KW-0699">rRNA-binding</keyword>
<keyword evidence="3 6" id="KW-0694">RNA-binding</keyword>
<accession>A0A177NZX5</accession>
<dbReference type="RefSeq" id="WP_054759253.1">
    <property type="nucleotide sequence ID" value="NZ_AP019777.1"/>
</dbReference>
<dbReference type="OrthoDB" id="9793353at2"/>
<evidence type="ECO:0000313" key="10">
    <source>
        <dbReference type="Proteomes" id="UP000077857"/>
    </source>
</evidence>
<evidence type="ECO:0000256" key="3">
    <source>
        <dbReference type="ARBA" id="ARBA00022884"/>
    </source>
</evidence>
<keyword evidence="5 6" id="KW-0687">Ribonucleoprotein</keyword>
<dbReference type="InterPro" id="IPR013025">
    <property type="entry name" value="Ribosomal_uL23-like"/>
</dbReference>
<dbReference type="SUPFAM" id="SSF54189">
    <property type="entry name" value="Ribosomal proteins S24e, L23 and L15e"/>
    <property type="match status" value="1"/>
</dbReference>
<reference evidence="7 10" key="2">
    <citation type="submission" date="2016-03" db="EMBL/GenBank/DDBJ databases">
        <authorList>
            <person name="Ploux O."/>
        </authorList>
    </citation>
    <scope>NUCLEOTIDE SEQUENCE [LARGE SCALE GENOMIC DNA]</scope>
    <source>
        <strain evidence="7 10">R-45378</strain>
    </source>
</reference>